<keyword evidence="2" id="KW-1185">Reference proteome</keyword>
<dbReference type="EMBL" id="WFLM01000004">
    <property type="protein sequence ID" value="KAB8037831.1"/>
    <property type="molecule type" value="Genomic_DNA"/>
</dbReference>
<dbReference type="PANTHER" id="PTHR31902:SF22">
    <property type="entry name" value="SLL1203 PROTEIN"/>
    <property type="match status" value="1"/>
</dbReference>
<dbReference type="InterPro" id="IPR009737">
    <property type="entry name" value="Aim32/Apd1-like"/>
</dbReference>
<dbReference type="Proteomes" id="UP000437748">
    <property type="component" value="Unassembled WGS sequence"/>
</dbReference>
<organism evidence="1 2">
    <name type="scientific">Silvanigrella paludirubra</name>
    <dbReference type="NCBI Taxonomy" id="2499159"/>
    <lineage>
        <taxon>Bacteria</taxon>
        <taxon>Pseudomonadati</taxon>
        <taxon>Bdellovibrionota</taxon>
        <taxon>Oligoflexia</taxon>
        <taxon>Silvanigrellales</taxon>
        <taxon>Silvanigrellaceae</taxon>
        <taxon>Silvanigrella</taxon>
    </lineage>
</organism>
<reference evidence="1 2" key="1">
    <citation type="submission" date="2019-10" db="EMBL/GenBank/DDBJ databases">
        <title>New species of Slilvanegrellaceae.</title>
        <authorList>
            <person name="Pitt A."/>
            <person name="Hahn M.W."/>
        </authorList>
    </citation>
    <scope>NUCLEOTIDE SEQUENCE [LARGE SCALE GENOMIC DNA]</scope>
    <source>
        <strain evidence="1 2">SP-Ram-0.45-NSY-1</strain>
    </source>
</reference>
<dbReference type="PIRSF" id="PIRSF035042">
    <property type="entry name" value="UCP035042_thirdx"/>
    <property type="match status" value="1"/>
</dbReference>
<sequence length="319" mass="37490">MDIENECSTLTKFSPENIICSVSKLDVQIAIELEEPWDSIPIKSVHYPNSLQMLLPQLTKNKIEFGINYFAKSEYSIQNQTKIFIFKRNQNEFDPYIKTEISIPNDELIHLGSYIIDYLSGNTEIFDKWKQTDTQNKNEIFICVHGKRDLCCGKYGLHIYNEFSSKIEKNKLNFRVWKSTHIGGHRYAPTFYEAPSMRWYGLFHINDVETFLNRKLNEFKVNNNYRGMSGILNKYALLVENELFKIYSWAWLNATDKKYEIISLGDHELTEVHFYFRINHNSNLIKKVFKIEFLKVIEGKSSCNSADTKSVKQYSVIEC</sequence>
<dbReference type="OrthoDB" id="3399139at2"/>
<name>A0A6N6VUH1_9BACT</name>
<comment type="caution">
    <text evidence="1">The sequence shown here is derived from an EMBL/GenBank/DDBJ whole genome shotgun (WGS) entry which is preliminary data.</text>
</comment>
<dbReference type="PANTHER" id="PTHR31902">
    <property type="entry name" value="ACTIN PATCHES DISTAL PROTEIN 1"/>
    <property type="match status" value="1"/>
</dbReference>
<dbReference type="SUPFAM" id="SSF52833">
    <property type="entry name" value="Thioredoxin-like"/>
    <property type="match status" value="1"/>
</dbReference>
<evidence type="ECO:0000313" key="1">
    <source>
        <dbReference type="EMBL" id="KAB8037831.1"/>
    </source>
</evidence>
<dbReference type="RefSeq" id="WP_153420908.1">
    <property type="nucleotide sequence ID" value="NZ_WFLM01000004.1"/>
</dbReference>
<accession>A0A6N6VUH1</accession>
<dbReference type="AlphaFoldDB" id="A0A6N6VUH1"/>
<gene>
    <name evidence="1" type="ORF">GCL60_11695</name>
</gene>
<dbReference type="InterPro" id="IPR010350">
    <property type="entry name" value="Aim32/Apd1-like_bac"/>
</dbReference>
<proteinExistence type="predicted"/>
<evidence type="ECO:0000313" key="2">
    <source>
        <dbReference type="Proteomes" id="UP000437748"/>
    </source>
</evidence>
<dbReference type="InterPro" id="IPR036249">
    <property type="entry name" value="Thioredoxin-like_sf"/>
</dbReference>
<dbReference type="Pfam" id="PF06999">
    <property type="entry name" value="Suc_Fer-like"/>
    <property type="match status" value="1"/>
</dbReference>
<evidence type="ECO:0008006" key="3">
    <source>
        <dbReference type="Google" id="ProtNLM"/>
    </source>
</evidence>
<dbReference type="Gene3D" id="3.40.30.10">
    <property type="entry name" value="Glutaredoxin"/>
    <property type="match status" value="1"/>
</dbReference>
<protein>
    <recommendedName>
        <fullName evidence="3">Sucrase ferredoxin</fullName>
    </recommendedName>
</protein>